<comment type="caution">
    <text evidence="2">The sequence shown here is derived from an EMBL/GenBank/DDBJ whole genome shotgun (WGS) entry which is preliminary data.</text>
</comment>
<evidence type="ECO:0000313" key="2">
    <source>
        <dbReference type="EMBL" id="MBP2181742.1"/>
    </source>
</evidence>
<reference evidence="2 3" key="1">
    <citation type="submission" date="2021-03" db="EMBL/GenBank/DDBJ databases">
        <title>Sequencing the genomes of 1000 actinobacteria strains.</title>
        <authorList>
            <person name="Klenk H.-P."/>
        </authorList>
    </citation>
    <scope>NUCLEOTIDE SEQUENCE [LARGE SCALE GENOMIC DNA]</scope>
    <source>
        <strain evidence="2 3">DSM 45510</strain>
    </source>
</reference>
<dbReference type="EMBL" id="JAGGMS010000001">
    <property type="protein sequence ID" value="MBP2181742.1"/>
    <property type="molecule type" value="Genomic_DNA"/>
</dbReference>
<feature type="region of interest" description="Disordered" evidence="1">
    <location>
        <begin position="23"/>
        <end position="45"/>
    </location>
</feature>
<dbReference type="Proteomes" id="UP000741013">
    <property type="component" value="Unassembled WGS sequence"/>
</dbReference>
<keyword evidence="3" id="KW-1185">Reference proteome</keyword>
<accession>A0ABS4PQP2</accession>
<protein>
    <submittedName>
        <fullName evidence="2">Uncharacterized protein</fullName>
    </submittedName>
</protein>
<gene>
    <name evidence="2" type="ORF">JOM49_003268</name>
</gene>
<organism evidence="2 3">
    <name type="scientific">Amycolatopsis magusensis</name>
    <dbReference type="NCBI Taxonomy" id="882444"/>
    <lineage>
        <taxon>Bacteria</taxon>
        <taxon>Bacillati</taxon>
        <taxon>Actinomycetota</taxon>
        <taxon>Actinomycetes</taxon>
        <taxon>Pseudonocardiales</taxon>
        <taxon>Pseudonocardiaceae</taxon>
        <taxon>Amycolatopsis</taxon>
    </lineage>
</organism>
<name>A0ABS4PQP2_9PSEU</name>
<evidence type="ECO:0000256" key="1">
    <source>
        <dbReference type="SAM" id="MobiDB-lite"/>
    </source>
</evidence>
<proteinExistence type="predicted"/>
<evidence type="ECO:0000313" key="3">
    <source>
        <dbReference type="Proteomes" id="UP000741013"/>
    </source>
</evidence>
<dbReference type="RefSeq" id="WP_209665123.1">
    <property type="nucleotide sequence ID" value="NZ_JAGGMS010000001.1"/>
</dbReference>
<sequence length="243" mass="26765">MAWRVANALDKLLAQLNALAPNRNRAGDGSIGDTSHQNRDSDHNPWYGPGIVTARDFTHDPGGGLDCHWLAARLIEVRDWRIKYVIWDRRIADSRTSPWQWRPYYGENPHTSHLHLSVMPNPSCDDVTPWDLGVAAAPKFDNEENSVELTPGTYVSKTLVCPAVAADLVISLGFVSFTVHHVKFFGPTPESGAAELASYGEQRVDPARPYVIPAPAGALTTEILYSLDPAQPQHTAVAAFRPH</sequence>